<name>N1UZE4_9MICC</name>
<comment type="caution">
    <text evidence="1">The sequence shown here is derived from an EMBL/GenBank/DDBJ whole genome shotgun (WGS) entry which is preliminary data.</text>
</comment>
<sequence length="202" mass="22460">MLLERITLEVSGLLENRRIWQDLQARNGPTYGVARGRPADGHPPEATDRDHDWLVQLYYRDAALGIRRMVDGDRRTGSLKRLLQKMAEDPRLLPETWFLAGSSGSRREELAAAFKERADTLWFGHLNPAVPRADLAELSSATAGIKCWVDQHITHAQLDPHSTQPPPSDIDAALDLLARLLEKYTFLLRPHGGAGGISASRG</sequence>
<keyword evidence="2" id="KW-1185">Reference proteome</keyword>
<dbReference type="AlphaFoldDB" id="N1UZE4"/>
<reference evidence="1 2" key="1">
    <citation type="journal article" date="2013" name="Genome Announc.">
        <title>Draft Genome Sequence of Arthrobacter crystallopoietes Strain BAB-32, Revealing Genes for Bioremediation.</title>
        <authorList>
            <person name="Joshi M.N."/>
            <person name="Pandit A.S."/>
            <person name="Sharma A."/>
            <person name="Pandya R.V."/>
            <person name="Desai S.M."/>
            <person name="Saxena A.K."/>
            <person name="Bagatharia S.B."/>
        </authorList>
    </citation>
    <scope>NUCLEOTIDE SEQUENCE [LARGE SCALE GENOMIC DNA]</scope>
    <source>
        <strain evidence="1 2">BAB-32</strain>
    </source>
</reference>
<evidence type="ECO:0008006" key="3">
    <source>
        <dbReference type="Google" id="ProtNLM"/>
    </source>
</evidence>
<dbReference type="Proteomes" id="UP000010729">
    <property type="component" value="Unassembled WGS sequence"/>
</dbReference>
<evidence type="ECO:0000313" key="2">
    <source>
        <dbReference type="Proteomes" id="UP000010729"/>
    </source>
</evidence>
<accession>N1UZE4</accession>
<evidence type="ECO:0000313" key="1">
    <source>
        <dbReference type="EMBL" id="EMY33192.1"/>
    </source>
</evidence>
<proteinExistence type="predicted"/>
<dbReference type="EMBL" id="ANPE02000193">
    <property type="protein sequence ID" value="EMY33192.1"/>
    <property type="molecule type" value="Genomic_DNA"/>
</dbReference>
<gene>
    <name evidence="1" type="ORF">D477_016095</name>
</gene>
<organism evidence="1 2">
    <name type="scientific">Arthrobacter crystallopoietes BAB-32</name>
    <dbReference type="NCBI Taxonomy" id="1246476"/>
    <lineage>
        <taxon>Bacteria</taxon>
        <taxon>Bacillati</taxon>
        <taxon>Actinomycetota</taxon>
        <taxon>Actinomycetes</taxon>
        <taxon>Micrococcales</taxon>
        <taxon>Micrococcaceae</taxon>
        <taxon>Crystallibacter</taxon>
    </lineage>
</organism>
<protein>
    <recommendedName>
        <fullName evidence="3">HEPN AbiU2-like domain-containing protein</fullName>
    </recommendedName>
</protein>